<keyword evidence="1" id="KW-1133">Transmembrane helix</keyword>
<feature type="transmembrane region" description="Helical" evidence="1">
    <location>
        <begin position="6"/>
        <end position="28"/>
    </location>
</feature>
<sequence>MATLKGAAVVAGVVVVAGSGGYGLISFLNRDMPDYFSLSASTFSNKYLENSHDYFVDATKNEGWWAWVYKNRYQKDLEKNSSYKPTAAFSGLTSGYGEDGKSIKKVCAQVYLEEKSSTKVKATGATGEEYLESDVWRYCSPVYKKPKTVSEVKDLGESKNTEEKTNYSTSNAYGQAHADKLISVEAQDSDFFWVEQERLFFKDSGVRSGQGKSVSSIFKTLYENEKGGKRKKTETLKSVCKTAYNTSTSDSNLQEADVFKFCSLKGSK</sequence>
<evidence type="ECO:0000256" key="1">
    <source>
        <dbReference type="SAM" id="Phobius"/>
    </source>
</evidence>
<protein>
    <submittedName>
        <fullName evidence="2">Uncharacterized protein</fullName>
    </submittedName>
</protein>
<keyword evidence="1" id="KW-0472">Membrane</keyword>
<gene>
    <name evidence="2" type="ORF">MHSWG343_08090</name>
</gene>
<organism evidence="2 3">
    <name type="scientific">Candidatus Mycoplasma haematohominis</name>
    <dbReference type="NCBI Taxonomy" id="1494318"/>
    <lineage>
        <taxon>Bacteria</taxon>
        <taxon>Bacillati</taxon>
        <taxon>Mycoplasmatota</taxon>
        <taxon>Mollicutes</taxon>
        <taxon>Mycoplasmataceae</taxon>
        <taxon>Mycoplasma</taxon>
    </lineage>
</organism>
<dbReference type="EMBL" id="BIMN01000004">
    <property type="protein sequence ID" value="GCE63802.1"/>
    <property type="molecule type" value="Genomic_DNA"/>
</dbReference>
<dbReference type="AlphaFoldDB" id="A0A478FQY0"/>
<evidence type="ECO:0000313" key="2">
    <source>
        <dbReference type="EMBL" id="GCE63802.1"/>
    </source>
</evidence>
<evidence type="ECO:0000313" key="3">
    <source>
        <dbReference type="Proteomes" id="UP000324831"/>
    </source>
</evidence>
<comment type="caution">
    <text evidence="2">The sequence shown here is derived from an EMBL/GenBank/DDBJ whole genome shotgun (WGS) entry which is preliminary data.</text>
</comment>
<name>A0A478FQY0_9MOLU</name>
<dbReference type="Proteomes" id="UP000324831">
    <property type="component" value="Unassembled WGS sequence"/>
</dbReference>
<keyword evidence="1" id="KW-0812">Transmembrane</keyword>
<proteinExistence type="predicted"/>
<reference evidence="2 3" key="1">
    <citation type="submission" date="2019-01" db="EMBL/GenBank/DDBJ databases">
        <title>Draft genome sequences of Candidatus Mycoplasma haemohominis SWG34-3 identified from a patient with pyrexia, anemia and liver dysfunction.</title>
        <authorList>
            <person name="Sekizuka T."/>
            <person name="Hattori N."/>
            <person name="Katano H."/>
            <person name="Takuma T."/>
            <person name="Ito T."/>
            <person name="Arai N."/>
            <person name="Yanai R."/>
            <person name="Ishii S."/>
            <person name="Miura Y."/>
            <person name="Tokunaga T."/>
            <person name="Watanabe H."/>
            <person name="Nomura N."/>
            <person name="Eguchi J."/>
            <person name="Arai T."/>
            <person name="Hasegawa H."/>
            <person name="Nakamaki T."/>
            <person name="Wakita T."/>
            <person name="Niki Y."/>
            <person name="Kuroda M."/>
        </authorList>
    </citation>
    <scope>NUCLEOTIDE SEQUENCE [LARGE SCALE GENOMIC DNA]</scope>
    <source>
        <strain evidence="2">SWG34-3</strain>
    </source>
</reference>
<accession>A0A478FQY0</accession>